<organism evidence="2">
    <name type="scientific">uncultured Gemmatimonadota bacterium</name>
    <dbReference type="NCBI Taxonomy" id="203437"/>
    <lineage>
        <taxon>Bacteria</taxon>
        <taxon>Pseudomonadati</taxon>
        <taxon>Gemmatimonadota</taxon>
        <taxon>environmental samples</taxon>
    </lineage>
</organism>
<feature type="compositionally biased region" description="Low complexity" evidence="1">
    <location>
        <begin position="145"/>
        <end position="157"/>
    </location>
</feature>
<name>A0A6J4MHE7_9BACT</name>
<feature type="compositionally biased region" description="Basic and acidic residues" evidence="1">
    <location>
        <begin position="212"/>
        <end position="225"/>
    </location>
</feature>
<proteinExistence type="predicted"/>
<sequence>EPRASHRAFRRPAGRPHPGPGQALRARDRPGRREPAGARGRRVRARGPQRRRQEHHLQGADGPGAHRRGHRRGVRAGPARPRPGGEGADRLCPGAPRLGLRLDARGPPPAAPRHLLSQLGRRVRRAAGGGLRAEDGPQVRQPFQGPGAPRAPDDGAGAPPPPAGAGRADGRAGPGDARRNAGAADGPHHRKPDDGGHQHAPGARRRPPGRPRGGDARRQADDAGAARRPSPQAAPLPGRGARRMGGPGGAERRGAAQGQLRARDPVDHLGRRARGGAAADQLRRHRARRRPAHPVRRRHRPPQPKGNGM</sequence>
<accession>A0A6J4MHE7</accession>
<feature type="compositionally biased region" description="Basic and acidic residues" evidence="1">
    <location>
        <begin position="25"/>
        <end position="36"/>
    </location>
</feature>
<gene>
    <name evidence="2" type="ORF">AVDCRST_MAG89-3590</name>
</gene>
<evidence type="ECO:0000313" key="2">
    <source>
        <dbReference type="EMBL" id="CAA9358463.1"/>
    </source>
</evidence>
<feature type="region of interest" description="Disordered" evidence="1">
    <location>
        <begin position="1"/>
        <end position="309"/>
    </location>
</feature>
<feature type="compositionally biased region" description="Basic and acidic residues" evidence="1">
    <location>
        <begin position="261"/>
        <end position="270"/>
    </location>
</feature>
<reference evidence="2" key="1">
    <citation type="submission" date="2020-02" db="EMBL/GenBank/DDBJ databases">
        <authorList>
            <person name="Meier V. D."/>
        </authorList>
    </citation>
    <scope>NUCLEOTIDE SEQUENCE</scope>
    <source>
        <strain evidence="2">AVDCRST_MAG89</strain>
    </source>
</reference>
<keyword evidence="2" id="KW-0067">ATP-binding</keyword>
<feature type="compositionally biased region" description="Basic residues" evidence="1">
    <location>
        <begin position="39"/>
        <end position="54"/>
    </location>
</feature>
<dbReference type="GO" id="GO:0005524">
    <property type="term" value="F:ATP binding"/>
    <property type="evidence" value="ECO:0007669"/>
    <property type="project" value="UniProtKB-KW"/>
</dbReference>
<feature type="non-terminal residue" evidence="2">
    <location>
        <position position="309"/>
    </location>
</feature>
<feature type="compositionally biased region" description="Basic residues" evidence="1">
    <location>
        <begin position="1"/>
        <end position="14"/>
    </location>
</feature>
<feature type="compositionally biased region" description="Basic residues" evidence="1">
    <location>
        <begin position="283"/>
        <end position="302"/>
    </location>
</feature>
<dbReference type="EMBL" id="CADCTV010000749">
    <property type="protein sequence ID" value="CAA9358463.1"/>
    <property type="molecule type" value="Genomic_DNA"/>
</dbReference>
<keyword evidence="2" id="KW-0547">Nucleotide-binding</keyword>
<feature type="compositionally biased region" description="Basic residues" evidence="1">
    <location>
        <begin position="65"/>
        <end position="74"/>
    </location>
</feature>
<evidence type="ECO:0000256" key="1">
    <source>
        <dbReference type="SAM" id="MobiDB-lite"/>
    </source>
</evidence>
<protein>
    <submittedName>
        <fullName evidence="2">Efflux ABC transporter, ATP-binding protein</fullName>
    </submittedName>
</protein>
<feature type="compositionally biased region" description="Low complexity" evidence="1">
    <location>
        <begin position="226"/>
        <end position="239"/>
    </location>
</feature>
<dbReference type="AlphaFoldDB" id="A0A6J4MHE7"/>
<feature type="non-terminal residue" evidence="2">
    <location>
        <position position="1"/>
    </location>
</feature>